<dbReference type="InterPro" id="IPR021878">
    <property type="entry name" value="TgpA_N"/>
</dbReference>
<proteinExistence type="predicted"/>
<feature type="transmembrane region" description="Helical" evidence="2">
    <location>
        <begin position="85"/>
        <end position="105"/>
    </location>
</feature>
<organism evidence="4 5">
    <name type="scientific">Psychromicrobium silvestre</name>
    <dbReference type="NCBI Taxonomy" id="1645614"/>
    <lineage>
        <taxon>Bacteria</taxon>
        <taxon>Bacillati</taxon>
        <taxon>Actinomycetota</taxon>
        <taxon>Actinomycetes</taxon>
        <taxon>Micrococcales</taxon>
        <taxon>Micrococcaceae</taxon>
        <taxon>Psychromicrobium</taxon>
    </lineage>
</organism>
<dbReference type="RefSeq" id="WP_218847232.1">
    <property type="nucleotide sequence ID" value="NZ_JACBYQ010000002.1"/>
</dbReference>
<feature type="transmembrane region" description="Helical" evidence="2">
    <location>
        <begin position="139"/>
        <end position="163"/>
    </location>
</feature>
<feature type="transmembrane region" description="Helical" evidence="2">
    <location>
        <begin position="175"/>
        <end position="191"/>
    </location>
</feature>
<protein>
    <recommendedName>
        <fullName evidence="3">Transglutaminase-like domain-containing protein</fullName>
    </recommendedName>
</protein>
<evidence type="ECO:0000256" key="1">
    <source>
        <dbReference type="SAM" id="MobiDB-lite"/>
    </source>
</evidence>
<keyword evidence="5" id="KW-1185">Reference proteome</keyword>
<dbReference type="PANTHER" id="PTHR42736:SF1">
    <property type="entry name" value="PROTEIN-GLUTAMINE GAMMA-GLUTAMYLTRANSFERASE"/>
    <property type="match status" value="1"/>
</dbReference>
<feature type="transmembrane region" description="Helical" evidence="2">
    <location>
        <begin position="32"/>
        <end position="53"/>
    </location>
</feature>
<evidence type="ECO:0000259" key="3">
    <source>
        <dbReference type="SMART" id="SM00460"/>
    </source>
</evidence>
<dbReference type="PANTHER" id="PTHR42736">
    <property type="entry name" value="PROTEIN-GLUTAMINE GAMMA-GLUTAMYLTRANSFERASE"/>
    <property type="match status" value="1"/>
</dbReference>
<sequence length="856" mass="91091">MSIPSSNGQPVKKAKQVKQLKPSAFSSGRPRWHYWLDAGVLFVLLGIAVLGFAPSFGGDPAYLIAGLGGIAVGLLIAAAGAHWRLGLVLMVALSFVTYMLLGSALAAPHESLLSFIPTGSSLRGLLLGIVFSWKQLLTIAAPVGVSVEVLVVPYLSALFTSVVAGTLAWRLRRPYWTMLPVLALFITSIAFGTSEAFFPVIRGALLGIGGIAWLAYRRELAQREPGAQRAAARPAEAGKPLAATANRNRRLVAGAAVVLLAGGVTVAAAPLISQADDRQVLRDAVIPPLDPHDLPSPLTDFRRYIDQDKEKVLFSVTGLPQDGRVRLAALDDYDGIVFNVDGPSSGSFAPIGDPKALGGNAGGEGTSQLSFEIQDYSGVYIPDARVARSLQYEQADGAESPLYLNTESDTAVKLDGVKTGDKYNVSVAFPNRVDPKDLAKANFGGVTMPKLENVPQLIGTKANDIAGDKATPFAKIEALVNYFRQAGKYSTGAGGSVQSLSGHGAARINKFLSGKQIVGNDEQYAVATALMANYLGIPARVVMGFYPDPKDADYGASTVEIKGSDVHAWVEVNFDGYGWVPFDPTPDKDHVPNPPDPQNASSPKPQVLQPPPPPQEQAELPPDSSPDALDNDKKKQDPWALLGQILLIIAYALIPLVILAIPFVLIALLKRRRRKKRLSQGDPAQRVGGGWNEMLSLATDLGAAVNPKQTRRETANTLVEAFPGSQSSTTALAQRADSVIFGAGQPSEQEVQSFWGIVDDSLKDMNQSVGRWHRLRAKFSPRSLLSEAGVALAIRSKSSTGKPSPVGPSPVAQGGTKKPEQQPEAGEPPSQQPGNYAEPDEQTVARPRPEDPGTQR</sequence>
<feature type="region of interest" description="Disordered" evidence="1">
    <location>
        <begin position="583"/>
        <end position="633"/>
    </location>
</feature>
<keyword evidence="2" id="KW-0812">Transmembrane</keyword>
<dbReference type="Gene3D" id="3.10.620.30">
    <property type="match status" value="1"/>
</dbReference>
<dbReference type="InterPro" id="IPR038765">
    <property type="entry name" value="Papain-like_cys_pep_sf"/>
</dbReference>
<dbReference type="InterPro" id="IPR052901">
    <property type="entry name" value="Bact_TGase-like"/>
</dbReference>
<comment type="caution">
    <text evidence="4">The sequence shown here is derived from an EMBL/GenBank/DDBJ whole genome shotgun (WGS) entry which is preliminary data.</text>
</comment>
<feature type="transmembrane region" description="Helical" evidence="2">
    <location>
        <begin position="197"/>
        <end position="216"/>
    </location>
</feature>
<accession>A0A7Y9LVY4</accession>
<dbReference type="InterPro" id="IPR002931">
    <property type="entry name" value="Transglutaminase-like"/>
</dbReference>
<keyword evidence="2" id="KW-0472">Membrane</keyword>
<feature type="transmembrane region" description="Helical" evidence="2">
    <location>
        <begin position="639"/>
        <end position="669"/>
    </location>
</feature>
<name>A0A7Y9LVY4_9MICC</name>
<dbReference type="Pfam" id="PF11992">
    <property type="entry name" value="TgpA_N"/>
    <property type="match status" value="1"/>
</dbReference>
<dbReference type="Pfam" id="PF01841">
    <property type="entry name" value="Transglut_core"/>
    <property type="match status" value="1"/>
</dbReference>
<dbReference type="AlphaFoldDB" id="A0A7Y9LVY4"/>
<dbReference type="SMART" id="SM00460">
    <property type="entry name" value="TGc"/>
    <property type="match status" value="1"/>
</dbReference>
<reference evidence="4 5" key="1">
    <citation type="submission" date="2020-07" db="EMBL/GenBank/DDBJ databases">
        <title>Sequencing the genomes of 1000 actinobacteria strains.</title>
        <authorList>
            <person name="Klenk H.-P."/>
        </authorList>
    </citation>
    <scope>NUCLEOTIDE SEQUENCE [LARGE SCALE GENOMIC DNA]</scope>
    <source>
        <strain evidence="4 5">DSM 102047</strain>
    </source>
</reference>
<feature type="domain" description="Transglutaminase-like" evidence="3">
    <location>
        <begin position="513"/>
        <end position="586"/>
    </location>
</feature>
<feature type="transmembrane region" description="Helical" evidence="2">
    <location>
        <begin position="251"/>
        <end position="272"/>
    </location>
</feature>
<keyword evidence="2" id="KW-1133">Transmembrane helix</keyword>
<dbReference type="Proteomes" id="UP000521748">
    <property type="component" value="Unassembled WGS sequence"/>
</dbReference>
<evidence type="ECO:0000256" key="2">
    <source>
        <dbReference type="SAM" id="Phobius"/>
    </source>
</evidence>
<evidence type="ECO:0000313" key="4">
    <source>
        <dbReference type="EMBL" id="NYE96613.1"/>
    </source>
</evidence>
<feature type="transmembrane region" description="Helical" evidence="2">
    <location>
        <begin position="60"/>
        <end position="79"/>
    </location>
</feature>
<dbReference type="EMBL" id="JACBYQ010000002">
    <property type="protein sequence ID" value="NYE96613.1"/>
    <property type="molecule type" value="Genomic_DNA"/>
</dbReference>
<dbReference type="SUPFAM" id="SSF54001">
    <property type="entry name" value="Cysteine proteinases"/>
    <property type="match status" value="1"/>
</dbReference>
<gene>
    <name evidence="4" type="ORF">FHU41_002863</name>
</gene>
<feature type="region of interest" description="Disordered" evidence="1">
    <location>
        <begin position="796"/>
        <end position="856"/>
    </location>
</feature>
<evidence type="ECO:0000313" key="5">
    <source>
        <dbReference type="Proteomes" id="UP000521748"/>
    </source>
</evidence>
<feature type="compositionally biased region" description="Basic and acidic residues" evidence="1">
    <location>
        <begin position="847"/>
        <end position="856"/>
    </location>
</feature>